<dbReference type="GO" id="GO:0034040">
    <property type="term" value="F:ATPase-coupled lipid transmembrane transporter activity"/>
    <property type="evidence" value="ECO:0007669"/>
    <property type="project" value="TreeGrafter"/>
</dbReference>
<keyword evidence="6 12" id="KW-0067">ATP-binding</keyword>
<reference evidence="12 13" key="1">
    <citation type="submission" date="2018-04" db="EMBL/GenBank/DDBJ databases">
        <title>Genomic Encyclopedia of Archaeal and Bacterial Type Strains, Phase II (KMG-II): from individual species to whole genera.</title>
        <authorList>
            <person name="Goeker M."/>
        </authorList>
    </citation>
    <scope>NUCLEOTIDE SEQUENCE [LARGE SCALE GENOMIC DNA]</scope>
    <source>
        <strain evidence="12 13">DSM 100434</strain>
    </source>
</reference>
<keyword evidence="8 9" id="KW-0472">Membrane</keyword>
<dbReference type="SUPFAM" id="SSF90123">
    <property type="entry name" value="ABC transporter transmembrane region"/>
    <property type="match status" value="1"/>
</dbReference>
<dbReference type="InterPro" id="IPR003593">
    <property type="entry name" value="AAA+_ATPase"/>
</dbReference>
<sequence length="570" mass="60356">MLAAVAAKLLEPWPLKFVIDHVVQVGGEASLPSLLATLPVTTVLAIAAGGLLLVVALRAIFEYASTIAFALVGNRVLTAVRADLFRHLQTLPLAFHTKAKTGDLTIRLISDVGMLKETAVTAALPLAVNGLVLAGMIAVMVVLNWQLALLALLPLPLLWLASLRIGRRIQGVSRKVRKTEGDMAATAAEAMAGIRTVQALGLEERVSSGFGGANAKSLAQGVKAKRLAAKLERLVDVLVGVALAAVLYVGTLFVLDGRITAGDLLVFLTYLKNTFRPVRDYAKYSARLAKATAAGERVIELLDTPATLSDRPGAVAARIDAGRIDLDTVGFSYDGQAVLRDVTLSIPAGQSVAITGVSGVGKSTLTSLLMRLYDPDTGRILIDGQDLRDVSLASLRSRISFVPQETLLFRASVRENLAIAAGREVTGEEIRAAAQLAHADGFIEALPEGYDTVLAERGGTLSAGQRQRIAIARAALRQAPILILDEPTVGLDGRNEAAVSDAIWRLAKGRTTVFVTHDLSLAARADRILCLEGGGIGQDGTHAELIREPGLYRTLWQQQNGGRDAIVAAE</sequence>
<dbReference type="FunFam" id="3.40.50.300:FF:000221">
    <property type="entry name" value="Multidrug ABC transporter ATP-binding protein"/>
    <property type="match status" value="1"/>
</dbReference>
<dbReference type="GO" id="GO:0005886">
    <property type="term" value="C:plasma membrane"/>
    <property type="evidence" value="ECO:0007669"/>
    <property type="project" value="UniProtKB-SubCell"/>
</dbReference>
<evidence type="ECO:0000256" key="9">
    <source>
        <dbReference type="SAM" id="Phobius"/>
    </source>
</evidence>
<dbReference type="PROSITE" id="PS50893">
    <property type="entry name" value="ABC_TRANSPORTER_2"/>
    <property type="match status" value="1"/>
</dbReference>
<dbReference type="InterPro" id="IPR003439">
    <property type="entry name" value="ABC_transporter-like_ATP-bd"/>
</dbReference>
<feature type="transmembrane region" description="Helical" evidence="9">
    <location>
        <begin position="234"/>
        <end position="255"/>
    </location>
</feature>
<dbReference type="PROSITE" id="PS00211">
    <property type="entry name" value="ABC_TRANSPORTER_1"/>
    <property type="match status" value="1"/>
</dbReference>
<dbReference type="PANTHER" id="PTHR24221">
    <property type="entry name" value="ATP-BINDING CASSETTE SUB-FAMILY B"/>
    <property type="match status" value="1"/>
</dbReference>
<name>A0A2T5HSM2_9RHOB</name>
<feature type="transmembrane region" description="Helical" evidence="9">
    <location>
        <begin position="40"/>
        <end position="61"/>
    </location>
</feature>
<dbReference type="CDD" id="cd18564">
    <property type="entry name" value="ABC_6TM_exporter_like"/>
    <property type="match status" value="1"/>
</dbReference>
<dbReference type="InterPro" id="IPR027417">
    <property type="entry name" value="P-loop_NTPase"/>
</dbReference>
<evidence type="ECO:0000313" key="13">
    <source>
        <dbReference type="Proteomes" id="UP000244077"/>
    </source>
</evidence>
<evidence type="ECO:0000259" key="11">
    <source>
        <dbReference type="PROSITE" id="PS50929"/>
    </source>
</evidence>
<evidence type="ECO:0000256" key="4">
    <source>
        <dbReference type="ARBA" id="ARBA00022692"/>
    </source>
</evidence>
<dbReference type="PROSITE" id="PS50929">
    <property type="entry name" value="ABC_TM1F"/>
    <property type="match status" value="1"/>
</dbReference>
<keyword evidence="2" id="KW-0813">Transport</keyword>
<evidence type="ECO:0000256" key="2">
    <source>
        <dbReference type="ARBA" id="ARBA00022448"/>
    </source>
</evidence>
<dbReference type="Proteomes" id="UP000244077">
    <property type="component" value="Unassembled WGS sequence"/>
</dbReference>
<keyword evidence="5" id="KW-0547">Nucleotide-binding</keyword>
<feature type="transmembrane region" description="Helical" evidence="9">
    <location>
        <begin position="119"/>
        <end position="141"/>
    </location>
</feature>
<feature type="domain" description="ABC transporter" evidence="10">
    <location>
        <begin position="324"/>
        <end position="558"/>
    </location>
</feature>
<accession>A0A2T5HSM2</accession>
<proteinExistence type="predicted"/>
<dbReference type="InterPro" id="IPR039421">
    <property type="entry name" value="Type_1_exporter"/>
</dbReference>
<comment type="subcellular location">
    <subcellularLocation>
        <location evidence="1">Cell membrane</location>
        <topology evidence="1">Multi-pass membrane protein</topology>
    </subcellularLocation>
</comment>
<keyword evidence="3" id="KW-1003">Cell membrane</keyword>
<dbReference type="InterPro" id="IPR036640">
    <property type="entry name" value="ABC1_TM_sf"/>
</dbReference>
<evidence type="ECO:0000256" key="1">
    <source>
        <dbReference type="ARBA" id="ARBA00004651"/>
    </source>
</evidence>
<dbReference type="EMBL" id="QAOH01000004">
    <property type="protein sequence ID" value="PTQ74590.1"/>
    <property type="molecule type" value="Genomic_DNA"/>
</dbReference>
<comment type="caution">
    <text evidence="12">The sequence shown here is derived from an EMBL/GenBank/DDBJ whole genome shotgun (WGS) entry which is preliminary data.</text>
</comment>
<dbReference type="PANTHER" id="PTHR24221:SF468">
    <property type="entry name" value="ABC TRANSPORTER"/>
    <property type="match status" value="1"/>
</dbReference>
<dbReference type="SMART" id="SM00382">
    <property type="entry name" value="AAA"/>
    <property type="match status" value="1"/>
</dbReference>
<dbReference type="GO" id="GO:0005524">
    <property type="term" value="F:ATP binding"/>
    <property type="evidence" value="ECO:0007669"/>
    <property type="project" value="UniProtKB-KW"/>
</dbReference>
<evidence type="ECO:0000256" key="5">
    <source>
        <dbReference type="ARBA" id="ARBA00022741"/>
    </source>
</evidence>
<feature type="transmembrane region" description="Helical" evidence="9">
    <location>
        <begin position="147"/>
        <end position="165"/>
    </location>
</feature>
<dbReference type="Gene3D" id="3.40.50.300">
    <property type="entry name" value="P-loop containing nucleotide triphosphate hydrolases"/>
    <property type="match status" value="1"/>
</dbReference>
<evidence type="ECO:0000256" key="7">
    <source>
        <dbReference type="ARBA" id="ARBA00022989"/>
    </source>
</evidence>
<dbReference type="SUPFAM" id="SSF52540">
    <property type="entry name" value="P-loop containing nucleoside triphosphate hydrolases"/>
    <property type="match status" value="1"/>
</dbReference>
<evidence type="ECO:0000313" key="12">
    <source>
        <dbReference type="EMBL" id="PTQ74590.1"/>
    </source>
</evidence>
<keyword evidence="13" id="KW-1185">Reference proteome</keyword>
<protein>
    <submittedName>
        <fullName evidence="12">ATP-binding cassette subfamily B protein</fullName>
    </submittedName>
</protein>
<organism evidence="12 13">
    <name type="scientific">Celeribacter persicus</name>
    <dbReference type="NCBI Taxonomy" id="1651082"/>
    <lineage>
        <taxon>Bacteria</taxon>
        <taxon>Pseudomonadati</taxon>
        <taxon>Pseudomonadota</taxon>
        <taxon>Alphaproteobacteria</taxon>
        <taxon>Rhodobacterales</taxon>
        <taxon>Roseobacteraceae</taxon>
        <taxon>Celeribacter</taxon>
    </lineage>
</organism>
<dbReference type="InterPro" id="IPR017871">
    <property type="entry name" value="ABC_transporter-like_CS"/>
</dbReference>
<dbReference type="GO" id="GO:0140359">
    <property type="term" value="F:ABC-type transporter activity"/>
    <property type="evidence" value="ECO:0007669"/>
    <property type="project" value="InterPro"/>
</dbReference>
<keyword evidence="7 9" id="KW-1133">Transmembrane helix</keyword>
<evidence type="ECO:0000256" key="6">
    <source>
        <dbReference type="ARBA" id="ARBA00022840"/>
    </source>
</evidence>
<keyword evidence="4 9" id="KW-0812">Transmembrane</keyword>
<evidence type="ECO:0000256" key="8">
    <source>
        <dbReference type="ARBA" id="ARBA00023136"/>
    </source>
</evidence>
<dbReference type="Pfam" id="PF00005">
    <property type="entry name" value="ABC_tran"/>
    <property type="match status" value="1"/>
</dbReference>
<feature type="domain" description="ABC transmembrane type-1" evidence="11">
    <location>
        <begin position="1"/>
        <end position="290"/>
    </location>
</feature>
<evidence type="ECO:0000259" key="10">
    <source>
        <dbReference type="PROSITE" id="PS50893"/>
    </source>
</evidence>
<dbReference type="GO" id="GO:0016887">
    <property type="term" value="F:ATP hydrolysis activity"/>
    <property type="evidence" value="ECO:0007669"/>
    <property type="project" value="InterPro"/>
</dbReference>
<dbReference type="Pfam" id="PF00664">
    <property type="entry name" value="ABC_membrane"/>
    <property type="match status" value="1"/>
</dbReference>
<dbReference type="AlphaFoldDB" id="A0A2T5HSM2"/>
<dbReference type="InterPro" id="IPR011527">
    <property type="entry name" value="ABC1_TM_dom"/>
</dbReference>
<evidence type="ECO:0000256" key="3">
    <source>
        <dbReference type="ARBA" id="ARBA00022475"/>
    </source>
</evidence>
<gene>
    <name evidence="12" type="ORF">C8N42_104235</name>
</gene>
<dbReference type="Gene3D" id="1.20.1560.10">
    <property type="entry name" value="ABC transporter type 1, transmembrane domain"/>
    <property type="match status" value="1"/>
</dbReference>